<evidence type="ECO:0000256" key="1">
    <source>
        <dbReference type="SAM" id="Coils"/>
    </source>
</evidence>
<keyword evidence="3" id="KW-1185">Reference proteome</keyword>
<evidence type="ECO:0008006" key="4">
    <source>
        <dbReference type="Google" id="ProtNLM"/>
    </source>
</evidence>
<keyword evidence="1" id="KW-0175">Coiled coil</keyword>
<dbReference type="EMBL" id="FORM01000006">
    <property type="protein sequence ID" value="SFJ33236.1"/>
    <property type="molecule type" value="Genomic_DNA"/>
</dbReference>
<proteinExistence type="predicted"/>
<feature type="coiled-coil region" evidence="1">
    <location>
        <begin position="45"/>
        <end position="76"/>
    </location>
</feature>
<dbReference type="InterPro" id="IPR019534">
    <property type="entry name" value="DUF2452"/>
</dbReference>
<accession>A0A1I3QJ92</accession>
<dbReference type="Pfam" id="PF10504">
    <property type="entry name" value="DUF2452"/>
    <property type="match status" value="1"/>
</dbReference>
<dbReference type="AlphaFoldDB" id="A0A1I3QJ92"/>
<protein>
    <recommendedName>
        <fullName evidence="4">DUF2452 domain-containing protein</fullName>
    </recommendedName>
</protein>
<gene>
    <name evidence="2" type="ORF">SAMN05443431_106140</name>
</gene>
<reference evidence="3" key="1">
    <citation type="submission" date="2016-10" db="EMBL/GenBank/DDBJ databases">
        <authorList>
            <person name="Varghese N."/>
            <person name="Submissions S."/>
        </authorList>
    </citation>
    <scope>NUCLEOTIDE SEQUENCE [LARGE SCALE GENOMIC DNA]</scope>
    <source>
        <strain evidence="3">DSM 28881</strain>
    </source>
</reference>
<organism evidence="2 3">
    <name type="scientific">Olleya namhaensis</name>
    <dbReference type="NCBI Taxonomy" id="1144750"/>
    <lineage>
        <taxon>Bacteria</taxon>
        <taxon>Pseudomonadati</taxon>
        <taxon>Bacteroidota</taxon>
        <taxon>Flavobacteriia</taxon>
        <taxon>Flavobacteriales</taxon>
        <taxon>Flavobacteriaceae</taxon>
    </lineage>
</organism>
<dbReference type="STRING" id="1144750.SAMN05443431_106140"/>
<dbReference type="RefSeq" id="WP_090840424.1">
    <property type="nucleotide sequence ID" value="NZ_FORM01000006.1"/>
</dbReference>
<dbReference type="Proteomes" id="UP000199559">
    <property type="component" value="Unassembled WGS sequence"/>
</dbReference>
<evidence type="ECO:0000313" key="3">
    <source>
        <dbReference type="Proteomes" id="UP000199559"/>
    </source>
</evidence>
<evidence type="ECO:0000313" key="2">
    <source>
        <dbReference type="EMBL" id="SFJ33236.1"/>
    </source>
</evidence>
<name>A0A1I3QJ92_9FLAO</name>
<sequence>MSDTKKPDNIVFNQETQKYDASLKPYATNVGAPAIKVTENVTWKNKNVHKANQQIKAKYLELKAEYEKMMAELEYNNLVYNAKFNFQPIIGDTYHLYRDKKGQPFLSIIAPEQCNFDFIGSFYLNSEHIWKKIDQEIIGQDLITNE</sequence>